<evidence type="ECO:0000313" key="8">
    <source>
        <dbReference type="Proteomes" id="UP001375743"/>
    </source>
</evidence>
<dbReference type="PANTHER" id="PTHR43133:SF25">
    <property type="entry name" value="RNA POLYMERASE SIGMA FACTOR RFAY-RELATED"/>
    <property type="match status" value="1"/>
</dbReference>
<organism evidence="7 8">
    <name type="scientific">Benzoatithermus flavus</name>
    <dbReference type="NCBI Taxonomy" id="3108223"/>
    <lineage>
        <taxon>Bacteria</taxon>
        <taxon>Pseudomonadati</taxon>
        <taxon>Pseudomonadota</taxon>
        <taxon>Alphaproteobacteria</taxon>
        <taxon>Geminicoccales</taxon>
        <taxon>Geminicoccaceae</taxon>
        <taxon>Benzoatithermus</taxon>
    </lineage>
</organism>
<dbReference type="InterPro" id="IPR013325">
    <property type="entry name" value="RNA_pol_sigma_r2"/>
</dbReference>
<feature type="domain" description="RNA polymerase sigma factor 70 region 4 type 2" evidence="5">
    <location>
        <begin position="108"/>
        <end position="156"/>
    </location>
</feature>
<dbReference type="InterPro" id="IPR013324">
    <property type="entry name" value="RNA_pol_sigma_r3/r4-like"/>
</dbReference>
<protein>
    <submittedName>
        <fullName evidence="7">Sigma-70 family RNA polymerase sigma factor</fullName>
    </submittedName>
</protein>
<dbReference type="SUPFAM" id="SSF88946">
    <property type="entry name" value="Sigma2 domain of RNA polymerase sigma factors"/>
    <property type="match status" value="1"/>
</dbReference>
<evidence type="ECO:0000259" key="6">
    <source>
        <dbReference type="Pfam" id="PF22029"/>
    </source>
</evidence>
<reference evidence="7 8" key="1">
    <citation type="submission" date="2024-01" db="EMBL/GenBank/DDBJ databases">
        <title>Multi-omics insights into the function and evolution of sodium benzoate biodegradation pathways in Benzoatithermus flavus gen. nov., sp. nov. from hot spring.</title>
        <authorList>
            <person name="Hu C.-J."/>
            <person name="Li W.-J."/>
        </authorList>
    </citation>
    <scope>NUCLEOTIDE SEQUENCE [LARGE SCALE GENOMIC DNA]</scope>
    <source>
        <strain evidence="7 8">SYSU G07066</strain>
    </source>
</reference>
<dbReference type="Gene3D" id="1.10.10.10">
    <property type="entry name" value="Winged helix-like DNA-binding domain superfamily/Winged helix DNA-binding domain"/>
    <property type="match status" value="1"/>
</dbReference>
<evidence type="ECO:0000256" key="1">
    <source>
        <dbReference type="ARBA" id="ARBA00010641"/>
    </source>
</evidence>
<name>A0ABU8XRX9_9PROT</name>
<evidence type="ECO:0000259" key="5">
    <source>
        <dbReference type="Pfam" id="PF08281"/>
    </source>
</evidence>
<proteinExistence type="inferred from homology"/>
<dbReference type="InterPro" id="IPR013249">
    <property type="entry name" value="RNA_pol_sigma70_r4_t2"/>
</dbReference>
<dbReference type="InterPro" id="IPR014284">
    <property type="entry name" value="RNA_pol_sigma-70_dom"/>
</dbReference>
<dbReference type="Proteomes" id="UP001375743">
    <property type="component" value="Unassembled WGS sequence"/>
</dbReference>
<feature type="domain" description="PhyR sigma2" evidence="6">
    <location>
        <begin position="11"/>
        <end position="65"/>
    </location>
</feature>
<dbReference type="PANTHER" id="PTHR43133">
    <property type="entry name" value="RNA POLYMERASE ECF-TYPE SIGMA FACTO"/>
    <property type="match status" value="1"/>
</dbReference>
<evidence type="ECO:0000256" key="3">
    <source>
        <dbReference type="ARBA" id="ARBA00023082"/>
    </source>
</evidence>
<dbReference type="CDD" id="cd06171">
    <property type="entry name" value="Sigma70_r4"/>
    <property type="match status" value="1"/>
</dbReference>
<dbReference type="InterPro" id="IPR036388">
    <property type="entry name" value="WH-like_DNA-bd_sf"/>
</dbReference>
<keyword evidence="3" id="KW-0731">Sigma factor</keyword>
<dbReference type="RefSeq" id="WP_418159647.1">
    <property type="nucleotide sequence ID" value="NZ_JBBLZC010000010.1"/>
</dbReference>
<dbReference type="EMBL" id="JBBLZC010000010">
    <property type="protein sequence ID" value="MEK0083799.1"/>
    <property type="molecule type" value="Genomic_DNA"/>
</dbReference>
<sequence>MRRTNTPTLDIASHLGALRRYALVLTRNVDQAEDLVQDALVRAMSGAHTWRPGHDVRKWLLAIVHNTHVSRQRRLKLEAATAEQLGREASEAIPPRQAEQFHLSRTVEALMTLPEEQREALVLVAFEGMAYKEAAELLGIPLGTLMSRLARGREALRAATGHGGEAPADRRPFLRVVR</sequence>
<dbReference type="Pfam" id="PF08281">
    <property type="entry name" value="Sigma70_r4_2"/>
    <property type="match status" value="1"/>
</dbReference>
<dbReference type="SUPFAM" id="SSF88659">
    <property type="entry name" value="Sigma3 and sigma4 domains of RNA polymerase sigma factors"/>
    <property type="match status" value="1"/>
</dbReference>
<dbReference type="NCBIfam" id="TIGR02937">
    <property type="entry name" value="sigma70-ECF"/>
    <property type="match status" value="1"/>
</dbReference>
<comment type="caution">
    <text evidence="7">The sequence shown here is derived from an EMBL/GenBank/DDBJ whole genome shotgun (WGS) entry which is preliminary data.</text>
</comment>
<dbReference type="InterPro" id="IPR039425">
    <property type="entry name" value="RNA_pol_sigma-70-like"/>
</dbReference>
<keyword evidence="2" id="KW-0805">Transcription regulation</keyword>
<dbReference type="NCBIfam" id="NF009164">
    <property type="entry name" value="PRK12511.1"/>
    <property type="match status" value="1"/>
</dbReference>
<dbReference type="InterPro" id="IPR053866">
    <property type="entry name" value="PhyR_sigma2"/>
</dbReference>
<evidence type="ECO:0000256" key="4">
    <source>
        <dbReference type="ARBA" id="ARBA00023163"/>
    </source>
</evidence>
<accession>A0ABU8XRX9</accession>
<keyword evidence="4" id="KW-0804">Transcription</keyword>
<evidence type="ECO:0000256" key="2">
    <source>
        <dbReference type="ARBA" id="ARBA00023015"/>
    </source>
</evidence>
<keyword evidence="8" id="KW-1185">Reference proteome</keyword>
<comment type="similarity">
    <text evidence="1">Belongs to the sigma-70 factor family. ECF subfamily.</text>
</comment>
<dbReference type="Gene3D" id="1.10.1740.10">
    <property type="match status" value="1"/>
</dbReference>
<dbReference type="Pfam" id="PF22029">
    <property type="entry name" value="PhyR_sigma2"/>
    <property type="match status" value="1"/>
</dbReference>
<evidence type="ECO:0000313" key="7">
    <source>
        <dbReference type="EMBL" id="MEK0083799.1"/>
    </source>
</evidence>
<gene>
    <name evidence="7" type="ORF">U1T56_11600</name>
</gene>